<name>J3L3G3_ORYBR</name>
<reference evidence="1" key="1">
    <citation type="journal article" date="2013" name="Nat. Commun.">
        <title>Whole-genome sequencing of Oryza brachyantha reveals mechanisms underlying Oryza genome evolution.</title>
        <authorList>
            <person name="Chen J."/>
            <person name="Huang Q."/>
            <person name="Gao D."/>
            <person name="Wang J."/>
            <person name="Lang Y."/>
            <person name="Liu T."/>
            <person name="Li B."/>
            <person name="Bai Z."/>
            <person name="Luis Goicoechea J."/>
            <person name="Liang C."/>
            <person name="Chen C."/>
            <person name="Zhang W."/>
            <person name="Sun S."/>
            <person name="Liao Y."/>
            <person name="Zhang X."/>
            <person name="Yang L."/>
            <person name="Song C."/>
            <person name="Wang M."/>
            <person name="Shi J."/>
            <person name="Liu G."/>
            <person name="Liu J."/>
            <person name="Zhou H."/>
            <person name="Zhou W."/>
            <person name="Yu Q."/>
            <person name="An N."/>
            <person name="Chen Y."/>
            <person name="Cai Q."/>
            <person name="Wang B."/>
            <person name="Liu B."/>
            <person name="Min J."/>
            <person name="Huang Y."/>
            <person name="Wu H."/>
            <person name="Li Z."/>
            <person name="Zhang Y."/>
            <person name="Yin Y."/>
            <person name="Song W."/>
            <person name="Jiang J."/>
            <person name="Jackson S.A."/>
            <person name="Wing R.A."/>
            <person name="Wang J."/>
            <person name="Chen M."/>
        </authorList>
    </citation>
    <scope>NUCLEOTIDE SEQUENCE [LARGE SCALE GENOMIC DNA]</scope>
    <source>
        <strain evidence="1">cv. IRGC 101232</strain>
    </source>
</reference>
<dbReference type="HOGENOM" id="CLU_2797983_0_0_1"/>
<organism evidence="1">
    <name type="scientific">Oryza brachyantha</name>
    <name type="common">malo sina</name>
    <dbReference type="NCBI Taxonomy" id="4533"/>
    <lineage>
        <taxon>Eukaryota</taxon>
        <taxon>Viridiplantae</taxon>
        <taxon>Streptophyta</taxon>
        <taxon>Embryophyta</taxon>
        <taxon>Tracheophyta</taxon>
        <taxon>Spermatophyta</taxon>
        <taxon>Magnoliopsida</taxon>
        <taxon>Liliopsida</taxon>
        <taxon>Poales</taxon>
        <taxon>Poaceae</taxon>
        <taxon>BOP clade</taxon>
        <taxon>Oryzoideae</taxon>
        <taxon>Oryzeae</taxon>
        <taxon>Oryzinae</taxon>
        <taxon>Oryza</taxon>
    </lineage>
</organism>
<evidence type="ECO:0000313" key="1">
    <source>
        <dbReference type="EnsemblPlants" id="OB01G37690.1"/>
    </source>
</evidence>
<dbReference type="Gramene" id="OB01G37690.1">
    <property type="protein sequence ID" value="OB01G37690.1"/>
    <property type="gene ID" value="OB01G37690"/>
</dbReference>
<dbReference type="AlphaFoldDB" id="J3L3G3"/>
<evidence type="ECO:0000313" key="2">
    <source>
        <dbReference type="Proteomes" id="UP000006038"/>
    </source>
</evidence>
<protein>
    <submittedName>
        <fullName evidence="1">Uncharacterized protein</fullName>
    </submittedName>
</protein>
<dbReference type="Proteomes" id="UP000006038">
    <property type="component" value="Chromosome 1"/>
</dbReference>
<accession>J3L3G3</accession>
<keyword evidence="2" id="KW-1185">Reference proteome</keyword>
<reference evidence="1" key="2">
    <citation type="submission" date="2013-04" db="UniProtKB">
        <authorList>
            <consortium name="EnsemblPlants"/>
        </authorList>
    </citation>
    <scope>IDENTIFICATION</scope>
</reference>
<dbReference type="EnsemblPlants" id="OB01G37690.1">
    <property type="protein sequence ID" value="OB01G37690.1"/>
    <property type="gene ID" value="OB01G37690"/>
</dbReference>
<proteinExistence type="predicted"/>
<sequence>MLLLSRFGGMTNAAYHGVKRSVQCTLKYEVPQYEVLAALHILNTLITRHIGKPTDISVNFGHWVIVIS</sequence>